<comment type="caution">
    <text evidence="3">The sequence shown here is derived from an EMBL/GenBank/DDBJ whole genome shotgun (WGS) entry which is preliminary data.</text>
</comment>
<dbReference type="PANTHER" id="PTHR34380:SF1">
    <property type="entry name" value="OS01G0221300 PROTEIN"/>
    <property type="match status" value="1"/>
</dbReference>
<evidence type="ECO:0000256" key="1">
    <source>
        <dbReference type="SAM" id="Coils"/>
    </source>
</evidence>
<feature type="compositionally biased region" description="Basic and acidic residues" evidence="2">
    <location>
        <begin position="456"/>
        <end position="466"/>
    </location>
</feature>
<feature type="coiled-coil region" evidence="1">
    <location>
        <begin position="9"/>
        <end position="71"/>
    </location>
</feature>
<sequence>MEVVEDCGASEVENRRRRVEERCEELELEIVKRKSEYEDLEIKFRALEGEKLAMEEEIRALKRGSDEIRKQANGGGDGTEIIVDFNEDSLEGDGVFQLMLENKVLECEKKTAESEVEAWKQKFKELKTWVLKLDKDLVLKGGEFPWNLTGDSVEASRRTQPNERIELEDGLNVGVGMESSRSKDIAVNVIDLSSTYHSPGKEICHLQEAGTPPNVTLHEHRSGTKEEERSGMEYGNVSRARKQLEFKEDRSPCKKMAPPTPGGGRPFSLSVIDISDSDDEVTIADNQKVLPTENQGSRKICISSDSVIGGLATKSFLKQAHTDGHDQEDLDNYNEELLAFSTPKRKRASNVVTSDSESSDDNIPINAVKRMDLQKRIHDHSESSDDNVPINSVKRMHRQKRIHNQVGSDVNASLETATTSVVDDVSVTSPKRHLVRLRKGGGRGRAQRNSSQTSETKNDRGPNKGVEEDEPEEVGSESEGESLGGFIVHSSDVSESNDASSESNSVSDDDVNLEEVLSTFQRNKDHNTRWEYEADMLSAFAKDPELCMKAVCALYRQQTSEEKMYREALCSNSRGFSKFDASRGSKLASFLTDGDPYCDLRKTVEELEEHDPKALETCRTFATRYSKQLFEIYKNKEDPLFLPS</sequence>
<dbReference type="STRING" id="74649.A0A2P6SNR7"/>
<evidence type="ECO:0000313" key="3">
    <source>
        <dbReference type="EMBL" id="PRQ60338.1"/>
    </source>
</evidence>
<dbReference type="OrthoDB" id="1899721at2759"/>
<feature type="region of interest" description="Disordered" evidence="2">
    <location>
        <begin position="247"/>
        <end position="266"/>
    </location>
</feature>
<feature type="region of interest" description="Disordered" evidence="2">
    <location>
        <begin position="211"/>
        <end position="234"/>
    </location>
</feature>
<reference evidence="3 4" key="1">
    <citation type="journal article" date="2018" name="Nat. Genet.">
        <title>The Rosa genome provides new insights in the design of modern roses.</title>
        <authorList>
            <person name="Bendahmane M."/>
        </authorList>
    </citation>
    <scope>NUCLEOTIDE SEQUENCE [LARGE SCALE GENOMIC DNA]</scope>
    <source>
        <strain evidence="4">cv. Old Blush</strain>
    </source>
</reference>
<feature type="region of interest" description="Disordered" evidence="2">
    <location>
        <begin position="425"/>
        <end position="512"/>
    </location>
</feature>
<dbReference type="AlphaFoldDB" id="A0A2P6SNR7"/>
<evidence type="ECO:0000313" key="4">
    <source>
        <dbReference type="Proteomes" id="UP000238479"/>
    </source>
</evidence>
<organism evidence="3 4">
    <name type="scientific">Rosa chinensis</name>
    <name type="common">China rose</name>
    <dbReference type="NCBI Taxonomy" id="74649"/>
    <lineage>
        <taxon>Eukaryota</taxon>
        <taxon>Viridiplantae</taxon>
        <taxon>Streptophyta</taxon>
        <taxon>Embryophyta</taxon>
        <taxon>Tracheophyta</taxon>
        <taxon>Spermatophyta</taxon>
        <taxon>Magnoliopsida</taxon>
        <taxon>eudicotyledons</taxon>
        <taxon>Gunneridae</taxon>
        <taxon>Pentapetalae</taxon>
        <taxon>rosids</taxon>
        <taxon>fabids</taxon>
        <taxon>Rosales</taxon>
        <taxon>Rosaceae</taxon>
        <taxon>Rosoideae</taxon>
        <taxon>Rosoideae incertae sedis</taxon>
        <taxon>Rosa</taxon>
    </lineage>
</organism>
<accession>A0A2P6SNR7</accession>
<dbReference type="OMA" id="NITHCHT"/>
<dbReference type="Proteomes" id="UP000238479">
    <property type="component" value="Chromosome 1"/>
</dbReference>
<keyword evidence="1" id="KW-0175">Coiled coil</keyword>
<dbReference type="Gramene" id="PRQ60338">
    <property type="protein sequence ID" value="PRQ60338"/>
    <property type="gene ID" value="RchiOBHm_Chr1g0380081"/>
</dbReference>
<gene>
    <name evidence="3" type="ORF">RchiOBHm_Chr1g0380081</name>
</gene>
<feature type="compositionally biased region" description="Basic residues" evidence="2">
    <location>
        <begin position="430"/>
        <end position="446"/>
    </location>
</feature>
<feature type="compositionally biased region" description="Acidic residues" evidence="2">
    <location>
        <begin position="467"/>
        <end position="480"/>
    </location>
</feature>
<name>A0A2P6SNR7_ROSCH</name>
<feature type="compositionally biased region" description="Low complexity" evidence="2">
    <location>
        <begin position="490"/>
        <end position="506"/>
    </location>
</feature>
<protein>
    <submittedName>
        <fullName evidence="3">Uncharacterized protein</fullName>
    </submittedName>
</protein>
<evidence type="ECO:0000256" key="2">
    <source>
        <dbReference type="SAM" id="MobiDB-lite"/>
    </source>
</evidence>
<feature type="compositionally biased region" description="Basic and acidic residues" evidence="2">
    <location>
        <begin position="217"/>
        <end position="231"/>
    </location>
</feature>
<dbReference type="PANTHER" id="PTHR34380">
    <property type="entry name" value="BNAA03G12380D PROTEIN"/>
    <property type="match status" value="1"/>
</dbReference>
<keyword evidence="4" id="KW-1185">Reference proteome</keyword>
<dbReference type="EMBL" id="PDCK01000039">
    <property type="protein sequence ID" value="PRQ60338.1"/>
    <property type="molecule type" value="Genomic_DNA"/>
</dbReference>
<proteinExistence type="predicted"/>